<dbReference type="eggNOG" id="arCOG01009">
    <property type="taxonomic scope" value="Archaea"/>
</dbReference>
<dbReference type="InterPro" id="IPR050115">
    <property type="entry name" value="Proteasome_alpha"/>
</dbReference>
<keyword evidence="1 3" id="KW-0647">Proteasome</keyword>
<dbReference type="Pfam" id="PF00227">
    <property type="entry name" value="Proteasome"/>
    <property type="match status" value="1"/>
</dbReference>
<feature type="domain" description="Proteasome alpha-type subunits" evidence="2">
    <location>
        <begin position="50"/>
        <end position="71"/>
    </location>
</feature>
<dbReference type="PANTHER" id="PTHR11599">
    <property type="entry name" value="PROTEASOME SUBUNIT ALPHA/BETA"/>
    <property type="match status" value="1"/>
</dbReference>
<dbReference type="SMART" id="SM00948">
    <property type="entry name" value="Proteasome_A_N"/>
    <property type="match status" value="1"/>
</dbReference>
<keyword evidence="4" id="KW-1185">Reference proteome</keyword>
<dbReference type="GO" id="GO:0004175">
    <property type="term" value="F:endopeptidase activity"/>
    <property type="evidence" value="ECO:0007669"/>
    <property type="project" value="UniProtKB-ARBA"/>
</dbReference>
<dbReference type="InterPro" id="IPR029055">
    <property type="entry name" value="Ntn_hydrolases_N"/>
</dbReference>
<dbReference type="GeneID" id="8827669"/>
<dbReference type="Proteomes" id="UP000001400">
    <property type="component" value="Chromosome"/>
</dbReference>
<dbReference type="GO" id="GO:0019773">
    <property type="term" value="C:proteasome core complex, alpha-subunit complex"/>
    <property type="evidence" value="ECO:0007669"/>
    <property type="project" value="InterPro"/>
</dbReference>
<organism evidence="3 4">
    <name type="scientific">Aciduliprofundum boonei (strain DSM 19572 / T469)</name>
    <dbReference type="NCBI Taxonomy" id="439481"/>
    <lineage>
        <taxon>Archaea</taxon>
        <taxon>Methanobacteriati</taxon>
        <taxon>Thermoplasmatota</taxon>
        <taxon>DHVE2 group</taxon>
        <taxon>Candidatus Aciduliprofundum</taxon>
    </lineage>
</organism>
<dbReference type="Gene3D" id="3.60.20.10">
    <property type="entry name" value="Glutamine Phosphoribosylpyrophosphate, subunit 1, domain 1"/>
    <property type="match status" value="1"/>
</dbReference>
<dbReference type="SUPFAM" id="SSF56235">
    <property type="entry name" value="N-terminal nucleophile aminohydrolases (Ntn hydrolases)"/>
    <property type="match status" value="1"/>
</dbReference>
<dbReference type="HOGENOM" id="CLU_035750_4_3_2"/>
<dbReference type="InterPro" id="IPR000426">
    <property type="entry name" value="Proteasome_asu_N"/>
</dbReference>
<dbReference type="CDD" id="cd22231">
    <property type="entry name" value="RHH_NikR_HicB-like"/>
    <property type="match status" value="1"/>
</dbReference>
<dbReference type="STRING" id="439481.Aboo_0723"/>
<dbReference type="InterPro" id="IPR001353">
    <property type="entry name" value="Proteasome_sua/b"/>
</dbReference>
<dbReference type="AlphaFoldDB" id="B5I9J5"/>
<sequence length="233" mass="26404">MSEIRIVIPDKVDRYLDSLVRTGMFSSKAELFRAALMEYLEEISSVAKDYDSKLMFSPEGRIYQLEYAKEASLRGVPVVAITYSSGILFMNPDLSDGDIEYADKIYSNGEIIAAFSGLAADGLYVMSKIRKMKGEMRTLLFELSKIFWEFTTKMGYRPLGASVMVGFKKEKKIAVFDPSGSYHFANYWAIGDGEKDIMEILRGKYRKDMSKEEALKLALNALGNPQKYKFEAL</sequence>
<gene>
    <name evidence="3" type="ordered locus">Aboo_0723</name>
</gene>
<evidence type="ECO:0000313" key="4">
    <source>
        <dbReference type="Proteomes" id="UP000001400"/>
    </source>
</evidence>
<dbReference type="RefSeq" id="WP_008082465.1">
    <property type="nucleotide sequence ID" value="NC_013926.1"/>
</dbReference>
<evidence type="ECO:0000259" key="2">
    <source>
        <dbReference type="SMART" id="SM00948"/>
    </source>
</evidence>
<name>B5I9J5_ACIB4</name>
<evidence type="ECO:0000256" key="1">
    <source>
        <dbReference type="ARBA" id="ARBA00022942"/>
    </source>
</evidence>
<protein>
    <submittedName>
        <fullName evidence="3">20S proteasome A and B subunits</fullName>
    </submittedName>
</protein>
<evidence type="ECO:0000313" key="3">
    <source>
        <dbReference type="EMBL" id="ADD08534.1"/>
    </source>
</evidence>
<dbReference type="EMBL" id="CP001941">
    <property type="protein sequence ID" value="ADD08534.1"/>
    <property type="molecule type" value="Genomic_DNA"/>
</dbReference>
<dbReference type="Pfam" id="PF10584">
    <property type="entry name" value="Proteasome_A_N"/>
    <property type="match status" value="1"/>
</dbReference>
<dbReference type="eggNOG" id="arCOG00971">
    <property type="taxonomic scope" value="Archaea"/>
</dbReference>
<proteinExistence type="predicted"/>
<dbReference type="KEGG" id="abi:Aboo_0723"/>
<dbReference type="GO" id="GO:0006511">
    <property type="term" value="P:ubiquitin-dependent protein catabolic process"/>
    <property type="evidence" value="ECO:0007669"/>
    <property type="project" value="InterPro"/>
</dbReference>
<reference evidence="3" key="1">
    <citation type="submission" date="2010-02" db="EMBL/GenBank/DDBJ databases">
        <title>Complete sequence of Aciduliprofundum boonei T469.</title>
        <authorList>
            <consortium name="US DOE Joint Genome Institute"/>
            <person name="Lucas S."/>
            <person name="Copeland A."/>
            <person name="Lapidus A."/>
            <person name="Cheng J.-F."/>
            <person name="Bruce D."/>
            <person name="Goodwin L."/>
            <person name="Pitluck S."/>
            <person name="Saunders E."/>
            <person name="Detter J.C."/>
            <person name="Han C."/>
            <person name="Tapia R."/>
            <person name="Land M."/>
            <person name="Hauser L."/>
            <person name="Kyrpides N."/>
            <person name="Mikhailova N."/>
            <person name="Flores G."/>
            <person name="Reysenbach A.-L."/>
            <person name="Woyke T."/>
        </authorList>
    </citation>
    <scope>NUCLEOTIDE SEQUENCE</scope>
    <source>
        <strain evidence="3">T469</strain>
    </source>
</reference>
<dbReference type="GO" id="GO:0006355">
    <property type="term" value="P:regulation of DNA-templated transcription"/>
    <property type="evidence" value="ECO:0007669"/>
    <property type="project" value="InterPro"/>
</dbReference>
<accession>B5I9J5</accession>